<evidence type="ECO:0000256" key="1">
    <source>
        <dbReference type="SAM" id="MobiDB-lite"/>
    </source>
</evidence>
<evidence type="ECO:0000313" key="3">
    <source>
        <dbReference type="EMBL" id="MEC4175295.1"/>
    </source>
</evidence>
<dbReference type="Proteomes" id="UP001349994">
    <property type="component" value="Unassembled WGS sequence"/>
</dbReference>
<evidence type="ECO:0000313" key="4">
    <source>
        <dbReference type="Proteomes" id="UP001349994"/>
    </source>
</evidence>
<feature type="transmembrane region" description="Helical" evidence="2">
    <location>
        <begin position="163"/>
        <end position="184"/>
    </location>
</feature>
<dbReference type="EMBL" id="JAYMFF010000002">
    <property type="protein sequence ID" value="MEC4175295.1"/>
    <property type="molecule type" value="Genomic_DNA"/>
</dbReference>
<dbReference type="RefSeq" id="WP_338208976.1">
    <property type="nucleotide sequence ID" value="NZ_JAYMFF010000002.1"/>
</dbReference>
<protein>
    <recommendedName>
        <fullName evidence="5">Zinc ribbon domain-containing protein</fullName>
    </recommendedName>
</protein>
<name>A0ABU6IFW3_9ACTN</name>
<keyword evidence="2" id="KW-0812">Transmembrane</keyword>
<feature type="transmembrane region" description="Helical" evidence="2">
    <location>
        <begin position="132"/>
        <end position="151"/>
    </location>
</feature>
<keyword evidence="2" id="KW-1133">Transmembrane helix</keyword>
<keyword evidence="2" id="KW-0472">Membrane</keyword>
<evidence type="ECO:0008006" key="5">
    <source>
        <dbReference type="Google" id="ProtNLM"/>
    </source>
</evidence>
<gene>
    <name evidence="3" type="ORF">VIN30_02390</name>
</gene>
<organism evidence="3 4">
    <name type="scientific">Adlercreutzia wanghongyangiae</name>
    <dbReference type="NCBI Taxonomy" id="3111451"/>
    <lineage>
        <taxon>Bacteria</taxon>
        <taxon>Bacillati</taxon>
        <taxon>Actinomycetota</taxon>
        <taxon>Coriobacteriia</taxon>
        <taxon>Eggerthellales</taxon>
        <taxon>Eggerthellaceae</taxon>
        <taxon>Adlercreutzia</taxon>
    </lineage>
</organism>
<feature type="transmembrane region" description="Helical" evidence="2">
    <location>
        <begin position="90"/>
        <end position="112"/>
    </location>
</feature>
<evidence type="ECO:0000256" key="2">
    <source>
        <dbReference type="SAM" id="Phobius"/>
    </source>
</evidence>
<feature type="transmembrane region" description="Helical" evidence="2">
    <location>
        <begin position="51"/>
        <end position="78"/>
    </location>
</feature>
<proteinExistence type="predicted"/>
<comment type="caution">
    <text evidence="3">The sequence shown here is derived from an EMBL/GenBank/DDBJ whole genome shotgun (WGS) entry which is preliminary data.</text>
</comment>
<keyword evidence="4" id="KW-1185">Reference proteome</keyword>
<feature type="region of interest" description="Disordered" evidence="1">
    <location>
        <begin position="198"/>
        <end position="220"/>
    </location>
</feature>
<feature type="compositionally biased region" description="Polar residues" evidence="1">
    <location>
        <begin position="210"/>
        <end position="220"/>
    </location>
</feature>
<reference evidence="3 4" key="1">
    <citation type="submission" date="2024-01" db="EMBL/GenBank/DDBJ databases">
        <title>novel species in genus Adlercreutzia.</title>
        <authorList>
            <person name="Liu X."/>
        </authorList>
    </citation>
    <scope>NUCLEOTIDE SEQUENCE [LARGE SCALE GENOMIC DNA]</scope>
    <source>
        <strain evidence="3 4">R7</strain>
    </source>
</reference>
<sequence length="389" mass="41307">MICPECGCDYALARPVCPECGAPSAPSPVERATFPEPALAMWQTSVGMSVLGVFGGGILLGLAADLVAAVPAAALMALRAVQGSFDNSALATGLLVWGMVAIVVQAVAIIVYAKVIYPSYFTDRPRLRSPKLISFLNCSFGSWVFGPLWNAGLTRGERGMSTTVCVVLQAVAIVLALILGTMFFSQLTAVQVGGSRGGSASGDAAASDSTSTWRDGGSSSVSTDAGMFDSPFYGVSFAAPEGWSAAEAAGEDVIAAYSPDGHPDIGFECSVGDAWAHLDDSEREGLARRDMDTGFFDPEMFASEDPFDDERVEKVRLGGVDYIKMSALYEETASGGMAPRYCDLVHVENGIMYFFLFWDDDEYANDCYAQFESAVASATYTWPKSCENE</sequence>
<accession>A0ABU6IFW3</accession>